<organism evidence="1 2">
    <name type="scientific">Edaphobacter acidisoli</name>
    <dbReference type="NCBI Taxonomy" id="2040573"/>
    <lineage>
        <taxon>Bacteria</taxon>
        <taxon>Pseudomonadati</taxon>
        <taxon>Acidobacteriota</taxon>
        <taxon>Terriglobia</taxon>
        <taxon>Terriglobales</taxon>
        <taxon>Acidobacteriaceae</taxon>
        <taxon>Edaphobacter</taxon>
    </lineage>
</organism>
<dbReference type="Proteomes" id="UP000648801">
    <property type="component" value="Unassembled WGS sequence"/>
</dbReference>
<dbReference type="PANTHER" id="PTHR43857">
    <property type="entry name" value="BLR7761 PROTEIN"/>
    <property type="match status" value="1"/>
</dbReference>
<dbReference type="RefSeq" id="WP_188758322.1">
    <property type="nucleotide sequence ID" value="NZ_BMJB01000001.1"/>
</dbReference>
<reference evidence="1" key="2">
    <citation type="submission" date="2020-09" db="EMBL/GenBank/DDBJ databases">
        <authorList>
            <person name="Sun Q."/>
            <person name="Zhou Y."/>
        </authorList>
    </citation>
    <scope>NUCLEOTIDE SEQUENCE</scope>
    <source>
        <strain evidence="1">CGMCC 1.15447</strain>
    </source>
</reference>
<dbReference type="SUPFAM" id="SSF55298">
    <property type="entry name" value="YjgF-like"/>
    <property type="match status" value="1"/>
</dbReference>
<dbReference type="CDD" id="cd06154">
    <property type="entry name" value="YjgF_YER057c_UK114_like_6"/>
    <property type="match status" value="1"/>
</dbReference>
<reference evidence="1" key="1">
    <citation type="journal article" date="2014" name="Int. J. Syst. Evol. Microbiol.">
        <title>Complete genome sequence of Corynebacterium casei LMG S-19264T (=DSM 44701T), isolated from a smear-ripened cheese.</title>
        <authorList>
            <consortium name="US DOE Joint Genome Institute (JGI-PGF)"/>
            <person name="Walter F."/>
            <person name="Albersmeier A."/>
            <person name="Kalinowski J."/>
            <person name="Ruckert C."/>
        </authorList>
    </citation>
    <scope>NUCLEOTIDE SEQUENCE</scope>
    <source>
        <strain evidence="1">CGMCC 1.15447</strain>
    </source>
</reference>
<evidence type="ECO:0000313" key="1">
    <source>
        <dbReference type="EMBL" id="GGA61844.1"/>
    </source>
</evidence>
<comment type="caution">
    <text evidence="1">The sequence shown here is derived from an EMBL/GenBank/DDBJ whole genome shotgun (WGS) entry which is preliminary data.</text>
</comment>
<dbReference type="EMBL" id="BMJB01000001">
    <property type="protein sequence ID" value="GGA61844.1"/>
    <property type="molecule type" value="Genomic_DNA"/>
</dbReference>
<dbReference type="PANTHER" id="PTHR43857:SF1">
    <property type="entry name" value="YJGH FAMILY PROTEIN"/>
    <property type="match status" value="1"/>
</dbReference>
<dbReference type="Pfam" id="PF01042">
    <property type="entry name" value="Ribonuc_L-PSP"/>
    <property type="match status" value="1"/>
</dbReference>
<sequence length="123" mass="13269">MTRTNIPGTSPYEPIIGFSRAVRIGNHVHVSGSGPVGADDASPAEQTRVSIAIIQAALEKAGARIEHVYRTRIFLASAQNWEEIGRAHGEVFGAIRPACTMVVAPLLSPKWHVEIEADAYIPE</sequence>
<name>A0A916RMJ7_9BACT</name>
<protein>
    <recommendedName>
        <fullName evidence="3">RidA family protein</fullName>
    </recommendedName>
</protein>
<gene>
    <name evidence="1" type="ORF">GCM10011507_11710</name>
</gene>
<evidence type="ECO:0000313" key="2">
    <source>
        <dbReference type="Proteomes" id="UP000648801"/>
    </source>
</evidence>
<evidence type="ECO:0008006" key="3">
    <source>
        <dbReference type="Google" id="ProtNLM"/>
    </source>
</evidence>
<dbReference type="InterPro" id="IPR006175">
    <property type="entry name" value="YjgF/YER057c/UK114"/>
</dbReference>
<dbReference type="InterPro" id="IPR035959">
    <property type="entry name" value="RutC-like_sf"/>
</dbReference>
<proteinExistence type="predicted"/>
<dbReference type="AlphaFoldDB" id="A0A916RMJ7"/>
<accession>A0A916RMJ7</accession>
<keyword evidence="2" id="KW-1185">Reference proteome</keyword>
<dbReference type="Gene3D" id="3.30.1330.40">
    <property type="entry name" value="RutC-like"/>
    <property type="match status" value="1"/>
</dbReference>